<keyword evidence="6" id="KW-0812">Transmembrane</keyword>
<dbReference type="Proteomes" id="UP000182229">
    <property type="component" value="Unassembled WGS sequence"/>
</dbReference>
<dbReference type="OrthoDB" id="9801841at2"/>
<dbReference type="PANTHER" id="PTHR43289:SF6">
    <property type="entry name" value="SERINE_THREONINE-PROTEIN KINASE NEKL-3"/>
    <property type="match status" value="1"/>
</dbReference>
<dbReference type="STRING" id="83449.BON30_38915"/>
<reference evidence="9" key="1">
    <citation type="submission" date="2016-11" db="EMBL/GenBank/DDBJ databases">
        <authorList>
            <person name="Shukria A."/>
            <person name="Stevens D.C."/>
        </authorList>
    </citation>
    <scope>NUCLEOTIDE SEQUENCE [LARGE SCALE GENOMIC DNA]</scope>
    <source>
        <strain evidence="9">Cbfe23</strain>
    </source>
</reference>
<evidence type="ECO:0000256" key="3">
    <source>
        <dbReference type="ARBA" id="ARBA00022777"/>
    </source>
</evidence>
<dbReference type="AlphaFoldDB" id="A0A1L9AZT2"/>
<evidence type="ECO:0000259" key="7">
    <source>
        <dbReference type="PROSITE" id="PS50011"/>
    </source>
</evidence>
<dbReference type="EMBL" id="MPIN01000014">
    <property type="protein sequence ID" value="OJH35504.1"/>
    <property type="molecule type" value="Genomic_DNA"/>
</dbReference>
<evidence type="ECO:0000256" key="6">
    <source>
        <dbReference type="SAM" id="Phobius"/>
    </source>
</evidence>
<evidence type="ECO:0000313" key="9">
    <source>
        <dbReference type="Proteomes" id="UP000182229"/>
    </source>
</evidence>
<feature type="compositionally biased region" description="Basic and acidic residues" evidence="5">
    <location>
        <begin position="436"/>
        <end position="446"/>
    </location>
</feature>
<dbReference type="GO" id="GO:0004674">
    <property type="term" value="F:protein serine/threonine kinase activity"/>
    <property type="evidence" value="ECO:0007669"/>
    <property type="project" value="TreeGrafter"/>
</dbReference>
<evidence type="ECO:0000256" key="1">
    <source>
        <dbReference type="ARBA" id="ARBA00022679"/>
    </source>
</evidence>
<evidence type="ECO:0000256" key="5">
    <source>
        <dbReference type="SAM" id="MobiDB-lite"/>
    </source>
</evidence>
<dbReference type="SUPFAM" id="SSF56112">
    <property type="entry name" value="Protein kinase-like (PK-like)"/>
    <property type="match status" value="1"/>
</dbReference>
<accession>A0A1L9AZT2</accession>
<dbReference type="InterPro" id="IPR008266">
    <property type="entry name" value="Tyr_kinase_AS"/>
</dbReference>
<keyword evidence="1" id="KW-0808">Transferase</keyword>
<organism evidence="8 9">
    <name type="scientific">Cystobacter ferrugineus</name>
    <dbReference type="NCBI Taxonomy" id="83449"/>
    <lineage>
        <taxon>Bacteria</taxon>
        <taxon>Pseudomonadati</taxon>
        <taxon>Myxococcota</taxon>
        <taxon>Myxococcia</taxon>
        <taxon>Myxococcales</taxon>
        <taxon>Cystobacterineae</taxon>
        <taxon>Archangiaceae</taxon>
        <taxon>Cystobacter</taxon>
    </lineage>
</organism>
<dbReference type="PROSITE" id="PS50011">
    <property type="entry name" value="PROTEIN_KINASE_DOM"/>
    <property type="match status" value="1"/>
</dbReference>
<feature type="compositionally biased region" description="Basic and acidic residues" evidence="5">
    <location>
        <begin position="463"/>
        <end position="473"/>
    </location>
</feature>
<dbReference type="Gene3D" id="1.10.510.10">
    <property type="entry name" value="Transferase(Phosphotransferase) domain 1"/>
    <property type="match status" value="1"/>
</dbReference>
<feature type="region of interest" description="Disordered" evidence="5">
    <location>
        <begin position="314"/>
        <end position="368"/>
    </location>
</feature>
<keyword evidence="9" id="KW-1185">Reference proteome</keyword>
<keyword evidence="4" id="KW-0067">ATP-binding</keyword>
<keyword evidence="6" id="KW-1133">Transmembrane helix</keyword>
<evidence type="ECO:0000256" key="2">
    <source>
        <dbReference type="ARBA" id="ARBA00022741"/>
    </source>
</evidence>
<sequence length="561" mass="60297">MMLGKYQLVSKLASGGMAEVYLARAEGPMGFAKSLVVKRILPHLAEDPRFVEMFISEARLAAQLDHPHIVQIFDFGEVDGTWYLAMEFIDGLNLRVLVRHAKTTGMLLPPAYCARIIAHACDGLAFAHDSKDAVTGASLGLIHRDISPDNILLSRQGAVKVVDFGIAKAAGQGHRTESGVLKGKISYMTPEQLRNMAMDRRVDVYALGIVLYELLTGYKPFDATSEASIVHAILHEPFVPAVERRPDLPAAMGSILERALAKDREQRYPDCRTFQADLEGFILSAGEPVGAWNLAQLVERVKATSASPGAKLISANEPEKRTPARKTPETAIPETTTPETTTPETTTPAHLAKPTLETRPVGNAQTGRRGSWTGLIAAGVGAAVLIALAAGLVMRDESPANARPGVTGPTAPVPLSEAPVPEEVGGPAPSEPPTPARDEPPPEPTDKTPVPESLAPAVVAQKSLEDSALERPKPSRGSRARATPPETSVLMGKVEFRIWPYATVWLDGKRLGETPLAPVSLSAGRHTVKLLNEELGKNVTQQIEVRAGKTFVFRCNLRAEC</sequence>
<dbReference type="InterPro" id="IPR013229">
    <property type="entry name" value="PEGA"/>
</dbReference>
<protein>
    <recommendedName>
        <fullName evidence="7">Protein kinase domain-containing protein</fullName>
    </recommendedName>
</protein>
<gene>
    <name evidence="8" type="ORF">BON30_38915</name>
</gene>
<comment type="caution">
    <text evidence="8">The sequence shown here is derived from an EMBL/GenBank/DDBJ whole genome shotgun (WGS) entry which is preliminary data.</text>
</comment>
<dbReference type="RefSeq" id="WP_071903604.1">
    <property type="nucleotide sequence ID" value="NZ_MPIN01000014.1"/>
</dbReference>
<evidence type="ECO:0000256" key="4">
    <source>
        <dbReference type="ARBA" id="ARBA00022840"/>
    </source>
</evidence>
<evidence type="ECO:0000313" key="8">
    <source>
        <dbReference type="EMBL" id="OJH35504.1"/>
    </source>
</evidence>
<dbReference type="Pfam" id="PF00069">
    <property type="entry name" value="Pkinase"/>
    <property type="match status" value="1"/>
</dbReference>
<dbReference type="GO" id="GO:0005524">
    <property type="term" value="F:ATP binding"/>
    <property type="evidence" value="ECO:0007669"/>
    <property type="project" value="UniProtKB-KW"/>
</dbReference>
<feature type="compositionally biased region" description="Basic and acidic residues" evidence="5">
    <location>
        <begin position="317"/>
        <end position="328"/>
    </location>
</feature>
<dbReference type="Gene3D" id="3.30.200.20">
    <property type="entry name" value="Phosphorylase Kinase, domain 1"/>
    <property type="match status" value="1"/>
</dbReference>
<keyword evidence="2" id="KW-0547">Nucleotide-binding</keyword>
<feature type="transmembrane region" description="Helical" evidence="6">
    <location>
        <begin position="372"/>
        <end position="393"/>
    </location>
</feature>
<dbReference type="PROSITE" id="PS00109">
    <property type="entry name" value="PROTEIN_KINASE_TYR"/>
    <property type="match status" value="1"/>
</dbReference>
<keyword evidence="6" id="KW-0472">Membrane</keyword>
<feature type="compositionally biased region" description="Low complexity" evidence="5">
    <location>
        <begin position="329"/>
        <end position="348"/>
    </location>
</feature>
<keyword evidence="3" id="KW-0418">Kinase</keyword>
<proteinExistence type="predicted"/>
<name>A0A1L9AZT2_9BACT</name>
<feature type="domain" description="Protein kinase" evidence="7">
    <location>
        <begin position="6"/>
        <end position="282"/>
    </location>
</feature>
<feature type="region of interest" description="Disordered" evidence="5">
    <location>
        <begin position="463"/>
        <end position="486"/>
    </location>
</feature>
<dbReference type="Pfam" id="PF08308">
    <property type="entry name" value="PEGA"/>
    <property type="match status" value="1"/>
</dbReference>
<dbReference type="InterPro" id="IPR000719">
    <property type="entry name" value="Prot_kinase_dom"/>
</dbReference>
<dbReference type="PANTHER" id="PTHR43289">
    <property type="entry name" value="MITOGEN-ACTIVATED PROTEIN KINASE KINASE KINASE 20-RELATED"/>
    <property type="match status" value="1"/>
</dbReference>
<dbReference type="CDD" id="cd14014">
    <property type="entry name" value="STKc_PknB_like"/>
    <property type="match status" value="1"/>
</dbReference>
<dbReference type="InterPro" id="IPR011009">
    <property type="entry name" value="Kinase-like_dom_sf"/>
</dbReference>
<reference evidence="8 9" key="2">
    <citation type="submission" date="2016-12" db="EMBL/GenBank/DDBJ databases">
        <title>Draft Genome Sequence of Cystobacter ferrugineus Strain Cbfe23.</title>
        <authorList>
            <person name="Akbar S."/>
            <person name="Dowd S.E."/>
            <person name="Stevens D.C."/>
        </authorList>
    </citation>
    <scope>NUCLEOTIDE SEQUENCE [LARGE SCALE GENOMIC DNA]</scope>
    <source>
        <strain evidence="8 9">Cbfe23</strain>
    </source>
</reference>
<feature type="region of interest" description="Disordered" evidence="5">
    <location>
        <begin position="401"/>
        <end position="451"/>
    </location>
</feature>